<dbReference type="RefSeq" id="XP_009547392.1">
    <property type="nucleotide sequence ID" value="XM_009549097.1"/>
</dbReference>
<organism evidence="6 7">
    <name type="scientific">Heterobasidion irregulare (strain TC 32-1)</name>
    <dbReference type="NCBI Taxonomy" id="747525"/>
    <lineage>
        <taxon>Eukaryota</taxon>
        <taxon>Fungi</taxon>
        <taxon>Dikarya</taxon>
        <taxon>Basidiomycota</taxon>
        <taxon>Agaricomycotina</taxon>
        <taxon>Agaricomycetes</taxon>
        <taxon>Russulales</taxon>
        <taxon>Bondarzewiaceae</taxon>
        <taxon>Heterobasidion</taxon>
        <taxon>Heterobasidion annosum species complex</taxon>
    </lineage>
</organism>
<dbReference type="SUPFAM" id="SSF50965">
    <property type="entry name" value="Galactose oxidase, central domain"/>
    <property type="match status" value="1"/>
</dbReference>
<dbReference type="Pfam" id="PF07250">
    <property type="entry name" value="Glyoxal_oxid_N"/>
    <property type="match status" value="1"/>
</dbReference>
<dbReference type="InterPro" id="IPR015202">
    <property type="entry name" value="GO-like_E_set"/>
</dbReference>
<evidence type="ECO:0000256" key="1">
    <source>
        <dbReference type="ARBA" id="ARBA00022729"/>
    </source>
</evidence>
<accession>W4K4D7</accession>
<dbReference type="PANTHER" id="PTHR32208">
    <property type="entry name" value="SECRETED PROTEIN-RELATED"/>
    <property type="match status" value="1"/>
</dbReference>
<dbReference type="Gene3D" id="2.130.10.80">
    <property type="entry name" value="Galactose oxidase/kelch, beta-propeller"/>
    <property type="match status" value="1"/>
</dbReference>
<keyword evidence="7" id="KW-1185">Reference proteome</keyword>
<dbReference type="InterPro" id="IPR037293">
    <property type="entry name" value="Gal_Oxidase_central_sf"/>
</dbReference>
<name>W4K4D7_HETIT</name>
<dbReference type="InterPro" id="IPR009880">
    <property type="entry name" value="Glyoxal_oxidase_N"/>
</dbReference>
<dbReference type="CDD" id="cd02851">
    <property type="entry name" value="E_set_GO_C"/>
    <property type="match status" value="1"/>
</dbReference>
<dbReference type="SUPFAM" id="SSF81296">
    <property type="entry name" value="E set domains"/>
    <property type="match status" value="1"/>
</dbReference>
<dbReference type="Gene3D" id="2.60.40.10">
    <property type="entry name" value="Immunoglobulins"/>
    <property type="match status" value="1"/>
</dbReference>
<gene>
    <name evidence="6" type="primary">glox3</name>
    <name evidence="6" type="ORF">HETIRDRAFT_123144</name>
</gene>
<dbReference type="InterPro" id="IPR011043">
    <property type="entry name" value="Gal_Oxase/kelch_b-propeller"/>
</dbReference>
<feature type="domain" description="Glyoxal oxidase N-terminal" evidence="4">
    <location>
        <begin position="79"/>
        <end position="454"/>
    </location>
</feature>
<evidence type="ECO:0000256" key="2">
    <source>
        <dbReference type="SAM" id="MobiDB-lite"/>
    </source>
</evidence>
<feature type="region of interest" description="Disordered" evidence="2">
    <location>
        <begin position="584"/>
        <end position="618"/>
    </location>
</feature>
<dbReference type="eggNOG" id="ENOG502QPS4">
    <property type="taxonomic scope" value="Eukaryota"/>
</dbReference>
<dbReference type="PANTHER" id="PTHR32208:SF96">
    <property type="entry name" value="GLYOXAL OXIDASE"/>
    <property type="match status" value="1"/>
</dbReference>
<feature type="signal peptide" evidence="3">
    <location>
        <begin position="1"/>
        <end position="19"/>
    </location>
</feature>
<feature type="domain" description="Galactose oxidase-like Early set" evidence="5">
    <location>
        <begin position="459"/>
        <end position="567"/>
    </location>
</feature>
<dbReference type="InterPro" id="IPR014756">
    <property type="entry name" value="Ig_E-set"/>
</dbReference>
<dbReference type="EMBL" id="KI925459">
    <property type="protein sequence ID" value="ETW80672.1"/>
    <property type="molecule type" value="Genomic_DNA"/>
</dbReference>
<evidence type="ECO:0000259" key="4">
    <source>
        <dbReference type="Pfam" id="PF07250"/>
    </source>
</evidence>
<dbReference type="InterPro" id="IPR013783">
    <property type="entry name" value="Ig-like_fold"/>
</dbReference>
<evidence type="ECO:0000313" key="6">
    <source>
        <dbReference type="EMBL" id="ETW80672.1"/>
    </source>
</evidence>
<feature type="compositionally biased region" description="Gly residues" evidence="2">
    <location>
        <begin position="598"/>
        <end position="607"/>
    </location>
</feature>
<dbReference type="InParanoid" id="W4K4D7"/>
<protein>
    <submittedName>
        <fullName evidence="6">Glyoxal oxidase</fullName>
    </submittedName>
</protein>
<dbReference type="AlphaFoldDB" id="W4K4D7"/>
<evidence type="ECO:0000256" key="3">
    <source>
        <dbReference type="SAM" id="SignalP"/>
    </source>
</evidence>
<dbReference type="OrthoDB" id="2019572at2759"/>
<evidence type="ECO:0000259" key="5">
    <source>
        <dbReference type="Pfam" id="PF09118"/>
    </source>
</evidence>
<dbReference type="KEGG" id="hir:HETIRDRAFT_123144"/>
<evidence type="ECO:0000313" key="7">
    <source>
        <dbReference type="Proteomes" id="UP000030671"/>
    </source>
</evidence>
<proteinExistence type="predicted"/>
<keyword evidence="1 3" id="KW-0732">Signal</keyword>
<dbReference type="GeneID" id="20666810"/>
<sequence length="637" mass="68103">MRPQHSYALAILYASIVFAANTDSPTAPRQPAQSGTVGTFQVVGDSIVSGQQLFLGTVDKVYIVDKTENNPSTIKGHPAWAAEYSLGSNAGRPMDIVTNSFCAVTNGTWVNVGGNQAITTGGAAAPDQVGASGPYHDPDALPPSRILTPCDDGNCDWTLVADMSTRRWYPSLETLDDGSILIIGGCQWGGFVNNAGQTNPTYEFYPPRGDGKPIVSTILQNTLPANLYPLTFLLPSRKLLVQSNWQTTILDLDQGNERRIDDVPDAVRTYPASGGTVMLPLTPQNNWTATVMFCGGSNIKDNQWQTNWDIAQYPASSSCVQISPDISNSYKSVDPLPEARTMGNLVLLPTGQVLCLNGAATGVAGYGTDSWAIGMSYADQPIFEPVMYNPGAPSGSQWSRDGLSPSSIPRMYHSTATILPDGSVFVTGSNPNADFNKSVKYPTEYRVEKFYPSYFNERRPEPRGLPSQLSYGGEYFNVSIQKDDMFGDTDYLQDAKVVLLRPGFSTHTMNMGQRLVELQVTYTSDRDGSAVLHCSQLPPNPAIMPPGPALLFVVINGVPSVGVQVMVGSGEIGKQPVQQVVPLPPSVAQPGALQAGPTGDGGSGTKGGNQTSGALHRSRPTWGNWLGGLILLLGALF</sequence>
<reference evidence="6 7" key="1">
    <citation type="journal article" date="2012" name="New Phytol.">
        <title>Insight into trade-off between wood decay and parasitism from the genome of a fungal forest pathogen.</title>
        <authorList>
            <person name="Olson A."/>
            <person name="Aerts A."/>
            <person name="Asiegbu F."/>
            <person name="Belbahri L."/>
            <person name="Bouzid O."/>
            <person name="Broberg A."/>
            <person name="Canback B."/>
            <person name="Coutinho P.M."/>
            <person name="Cullen D."/>
            <person name="Dalman K."/>
            <person name="Deflorio G."/>
            <person name="van Diepen L.T."/>
            <person name="Dunand C."/>
            <person name="Duplessis S."/>
            <person name="Durling M."/>
            <person name="Gonthier P."/>
            <person name="Grimwood J."/>
            <person name="Fossdal C.G."/>
            <person name="Hansson D."/>
            <person name="Henrissat B."/>
            <person name="Hietala A."/>
            <person name="Himmelstrand K."/>
            <person name="Hoffmeister D."/>
            <person name="Hogberg N."/>
            <person name="James T.Y."/>
            <person name="Karlsson M."/>
            <person name="Kohler A."/>
            <person name="Kues U."/>
            <person name="Lee Y.H."/>
            <person name="Lin Y.C."/>
            <person name="Lind M."/>
            <person name="Lindquist E."/>
            <person name="Lombard V."/>
            <person name="Lucas S."/>
            <person name="Lunden K."/>
            <person name="Morin E."/>
            <person name="Murat C."/>
            <person name="Park J."/>
            <person name="Raffaello T."/>
            <person name="Rouze P."/>
            <person name="Salamov A."/>
            <person name="Schmutz J."/>
            <person name="Solheim H."/>
            <person name="Stahlberg J."/>
            <person name="Velez H."/>
            <person name="de Vries R.P."/>
            <person name="Wiebenga A."/>
            <person name="Woodward S."/>
            <person name="Yakovlev I."/>
            <person name="Garbelotto M."/>
            <person name="Martin F."/>
            <person name="Grigoriev I.V."/>
            <person name="Stenlid J."/>
        </authorList>
    </citation>
    <scope>NUCLEOTIDE SEQUENCE [LARGE SCALE GENOMIC DNA]</scope>
    <source>
        <strain evidence="6 7">TC 32-1</strain>
    </source>
</reference>
<dbReference type="HOGENOM" id="CLU_009630_3_0_1"/>
<feature type="chain" id="PRO_5004845160" evidence="3">
    <location>
        <begin position="20"/>
        <end position="637"/>
    </location>
</feature>
<dbReference type="Proteomes" id="UP000030671">
    <property type="component" value="Unassembled WGS sequence"/>
</dbReference>
<dbReference type="Pfam" id="PF09118">
    <property type="entry name" value="GO-like_E_set"/>
    <property type="match status" value="1"/>
</dbReference>